<evidence type="ECO:0000313" key="2">
    <source>
        <dbReference type="Proteomes" id="UP001589810"/>
    </source>
</evidence>
<organism evidence="1 2">
    <name type="scientific">Kutzneria chonburiensis</name>
    <dbReference type="NCBI Taxonomy" id="1483604"/>
    <lineage>
        <taxon>Bacteria</taxon>
        <taxon>Bacillati</taxon>
        <taxon>Actinomycetota</taxon>
        <taxon>Actinomycetes</taxon>
        <taxon>Pseudonocardiales</taxon>
        <taxon>Pseudonocardiaceae</taxon>
        <taxon>Kutzneria</taxon>
    </lineage>
</organism>
<dbReference type="PANTHER" id="PTHR30528:SF0">
    <property type="entry name" value="CYTOPLASMIC PROTEIN"/>
    <property type="match status" value="1"/>
</dbReference>
<dbReference type="InterPro" id="IPR009351">
    <property type="entry name" value="AlkZ-like"/>
</dbReference>
<dbReference type="RefSeq" id="WP_273944462.1">
    <property type="nucleotide sequence ID" value="NZ_CP097263.1"/>
</dbReference>
<comment type="caution">
    <text evidence="1">The sequence shown here is derived from an EMBL/GenBank/DDBJ whole genome shotgun (WGS) entry which is preliminary data.</text>
</comment>
<dbReference type="PANTHER" id="PTHR30528">
    <property type="entry name" value="CYTOPLASMIC PROTEIN"/>
    <property type="match status" value="1"/>
</dbReference>
<keyword evidence="2" id="KW-1185">Reference proteome</keyword>
<dbReference type="Pfam" id="PF06224">
    <property type="entry name" value="AlkZ-like"/>
    <property type="match status" value="1"/>
</dbReference>
<reference evidence="1 2" key="1">
    <citation type="submission" date="2024-09" db="EMBL/GenBank/DDBJ databases">
        <authorList>
            <person name="Sun Q."/>
            <person name="Mori K."/>
        </authorList>
    </citation>
    <scope>NUCLEOTIDE SEQUENCE [LARGE SCALE GENOMIC DNA]</scope>
    <source>
        <strain evidence="1 2">TBRC 1432</strain>
    </source>
</reference>
<protein>
    <submittedName>
        <fullName evidence="1">Winged helix-turn-helix domain-containing protein</fullName>
    </submittedName>
</protein>
<dbReference type="Proteomes" id="UP001589810">
    <property type="component" value="Unassembled WGS sequence"/>
</dbReference>
<proteinExistence type="predicted"/>
<name>A0ABV6MXV0_9PSEU</name>
<gene>
    <name evidence="1" type="ORF">ACFFH7_26700</name>
</gene>
<evidence type="ECO:0000313" key="1">
    <source>
        <dbReference type="EMBL" id="MFC0545124.1"/>
    </source>
</evidence>
<accession>A0ABV6MXV0</accession>
<sequence>MSPLAARRTALAAQGFAQPRPTGPVTRRHLQGVLARTQLLQLDSVNVAVRAHYAPLFSRLGNYPMELLQEAAWSHSDRKPRLLVEYWAHEASLVPVADWPLLRWRMRQHKEHPSKYWQSSGGHHLSDEVVTAVKELGPITAGALEEQMGLKVAREKTPGGWWHRSDVKRACEYLFATGELTTGTRRGFERYYDIAERVLPPEVLAVPEVSRADASRQLTAKAAVALGVATEPDLRDYYRLKPEWSRQAVAELVEEGVLEPVAVDGWRHQAYRHVAARTPRRVQARALLCPFDPLIWERDRTERLFDFFYRIEIYVPEPKRVHGYYVFPFLLGEDLVARVDIKADRAAGVLRVPGAFAELGVDHAEVAHELAEELRLMAEWLGLDGVVVGKRGDLASRLGALV</sequence>
<dbReference type="EMBL" id="JBHLUD010000009">
    <property type="protein sequence ID" value="MFC0545124.1"/>
    <property type="molecule type" value="Genomic_DNA"/>
</dbReference>